<organism evidence="2 3">
    <name type="scientific">Hypholoma sublateritium (strain FD-334 SS-4)</name>
    <dbReference type="NCBI Taxonomy" id="945553"/>
    <lineage>
        <taxon>Eukaryota</taxon>
        <taxon>Fungi</taxon>
        <taxon>Dikarya</taxon>
        <taxon>Basidiomycota</taxon>
        <taxon>Agaricomycotina</taxon>
        <taxon>Agaricomycetes</taxon>
        <taxon>Agaricomycetidae</taxon>
        <taxon>Agaricales</taxon>
        <taxon>Agaricineae</taxon>
        <taxon>Strophariaceae</taxon>
        <taxon>Hypholoma</taxon>
    </lineage>
</organism>
<protein>
    <submittedName>
        <fullName evidence="2">Uncharacterized protein</fullName>
    </submittedName>
</protein>
<feature type="compositionally biased region" description="Polar residues" evidence="1">
    <location>
        <begin position="247"/>
        <end position="263"/>
    </location>
</feature>
<dbReference type="EMBL" id="KN817627">
    <property type="protein sequence ID" value="KJA16147.1"/>
    <property type="molecule type" value="Genomic_DNA"/>
</dbReference>
<keyword evidence="3" id="KW-1185">Reference proteome</keyword>
<dbReference type="Proteomes" id="UP000054270">
    <property type="component" value="Unassembled WGS sequence"/>
</dbReference>
<reference evidence="3" key="1">
    <citation type="submission" date="2014-04" db="EMBL/GenBank/DDBJ databases">
        <title>Evolutionary Origins and Diversification of the Mycorrhizal Mutualists.</title>
        <authorList>
            <consortium name="DOE Joint Genome Institute"/>
            <consortium name="Mycorrhizal Genomics Consortium"/>
            <person name="Kohler A."/>
            <person name="Kuo A."/>
            <person name="Nagy L.G."/>
            <person name="Floudas D."/>
            <person name="Copeland A."/>
            <person name="Barry K.W."/>
            <person name="Cichocki N."/>
            <person name="Veneault-Fourrey C."/>
            <person name="LaButti K."/>
            <person name="Lindquist E.A."/>
            <person name="Lipzen A."/>
            <person name="Lundell T."/>
            <person name="Morin E."/>
            <person name="Murat C."/>
            <person name="Riley R."/>
            <person name="Ohm R."/>
            <person name="Sun H."/>
            <person name="Tunlid A."/>
            <person name="Henrissat B."/>
            <person name="Grigoriev I.V."/>
            <person name="Hibbett D.S."/>
            <person name="Martin F."/>
        </authorList>
    </citation>
    <scope>NUCLEOTIDE SEQUENCE [LARGE SCALE GENOMIC DNA]</scope>
    <source>
        <strain evidence="3">FD-334 SS-4</strain>
    </source>
</reference>
<dbReference type="OrthoDB" id="433738at2759"/>
<name>A0A0D2KNF9_HYPSF</name>
<evidence type="ECO:0000256" key="1">
    <source>
        <dbReference type="SAM" id="MobiDB-lite"/>
    </source>
</evidence>
<feature type="region of interest" description="Disordered" evidence="1">
    <location>
        <begin position="232"/>
        <end position="266"/>
    </location>
</feature>
<feature type="compositionally biased region" description="Basic and acidic residues" evidence="1">
    <location>
        <begin position="232"/>
        <end position="246"/>
    </location>
</feature>
<evidence type="ECO:0000313" key="2">
    <source>
        <dbReference type="EMBL" id="KJA16147.1"/>
    </source>
</evidence>
<dbReference type="AlphaFoldDB" id="A0A0D2KNF9"/>
<proteinExistence type="predicted"/>
<gene>
    <name evidence="2" type="ORF">HYPSUDRAFT_207297</name>
</gene>
<feature type="region of interest" description="Disordered" evidence="1">
    <location>
        <begin position="325"/>
        <end position="361"/>
    </location>
</feature>
<accession>A0A0D2KNF9</accession>
<evidence type="ECO:0000313" key="3">
    <source>
        <dbReference type="Proteomes" id="UP000054270"/>
    </source>
</evidence>
<sequence>MSMLSDTYVRRPFSLNSSDFYPLVHVRSSKWMTYEAKTAYRAKHGVPGTIDEWIADGMTRTKAPTVDLRNRGPSLKNLLWQDDVECILNVIRKERPNEFTPNEFTLTLRLRVPPTTVILMHYWRSPTIVVDQYIGDPHDELSPEWLETVQTECRFWQSRTIMLEMMLYFVQTIPQNFIVSRRAMDWCSAMTVYTLDYFLLEVIEQEFSHKGKGRGELLVEICGLSAAHVRPRDRAGRERRDKDRMEVTSSNPLAAPVPQSSSHTCRERLPKSMTLSATRAPSHCPALSGPTCRRILSEPVCCPWGFFRRLKISLSPARPSQAAQKANASSKLFNTDADPIPMRHTAKPESMSGDFPSQPAGKSIHATRVKLLELARPRAKEGAVVDTRCRGKATVDASAGPVRAALEQVVQRYPRGPRMDRCVHRCGCAHAQVADGDGVPKEYHFHLRYCLRAAQTRTGVGVRTEGRSAPHAAAPPSFADFIGPRLPGPDPSRLPHYAGYSAPRVPPDKEREAKCTHTPTAAAIC</sequence>